<accession>A0A9P5PNQ0</accession>
<dbReference type="EMBL" id="JADNRY010000087">
    <property type="protein sequence ID" value="KAF9066472.1"/>
    <property type="molecule type" value="Genomic_DNA"/>
</dbReference>
<dbReference type="Gene3D" id="1.10.510.10">
    <property type="entry name" value="Transferase(Phosphotransferase) domain 1"/>
    <property type="match status" value="1"/>
</dbReference>
<keyword evidence="4" id="KW-0418">Kinase</keyword>
<keyword evidence="5" id="KW-1185">Reference proteome</keyword>
<proteinExistence type="predicted"/>
<comment type="caution">
    <text evidence="4">The sequence shown here is derived from an EMBL/GenBank/DDBJ whole genome shotgun (WGS) entry which is preliminary data.</text>
</comment>
<dbReference type="GO" id="GO:0004674">
    <property type="term" value="F:protein serine/threonine kinase activity"/>
    <property type="evidence" value="ECO:0007669"/>
    <property type="project" value="UniProtKB-EC"/>
</dbReference>
<dbReference type="InterPro" id="IPR050235">
    <property type="entry name" value="CK1_Ser-Thr_kinase"/>
</dbReference>
<evidence type="ECO:0000259" key="3">
    <source>
        <dbReference type="PROSITE" id="PS50011"/>
    </source>
</evidence>
<dbReference type="EC" id="2.7.11.1" evidence="1"/>
<dbReference type="InterPro" id="IPR000719">
    <property type="entry name" value="Prot_kinase_dom"/>
</dbReference>
<dbReference type="OrthoDB" id="5800476at2759"/>
<name>A0A9P5PNQ0_9AGAR</name>
<dbReference type="SMART" id="SM00220">
    <property type="entry name" value="S_TKc"/>
    <property type="match status" value="1"/>
</dbReference>
<dbReference type="PROSITE" id="PS50011">
    <property type="entry name" value="PROTEIN_KINASE_DOM"/>
    <property type="match status" value="1"/>
</dbReference>
<evidence type="ECO:0000313" key="4">
    <source>
        <dbReference type="EMBL" id="KAF9066472.1"/>
    </source>
</evidence>
<dbReference type="AlphaFoldDB" id="A0A9P5PNQ0"/>
<dbReference type="InterPro" id="IPR011009">
    <property type="entry name" value="Kinase-like_dom_sf"/>
</dbReference>
<dbReference type="InterPro" id="IPR008271">
    <property type="entry name" value="Ser/Thr_kinase_AS"/>
</dbReference>
<dbReference type="GO" id="GO:0005524">
    <property type="term" value="F:ATP binding"/>
    <property type="evidence" value="ECO:0007669"/>
    <property type="project" value="InterPro"/>
</dbReference>
<evidence type="ECO:0000256" key="2">
    <source>
        <dbReference type="SAM" id="MobiDB-lite"/>
    </source>
</evidence>
<protein>
    <recommendedName>
        <fullName evidence="1">non-specific serine/threonine protein kinase</fullName>
        <ecNumber evidence="1">2.7.11.1</ecNumber>
    </recommendedName>
</protein>
<dbReference type="Pfam" id="PF00069">
    <property type="entry name" value="Pkinase"/>
    <property type="match status" value="1"/>
</dbReference>
<feature type="domain" description="Protein kinase" evidence="3">
    <location>
        <begin position="9"/>
        <end position="349"/>
    </location>
</feature>
<dbReference type="Proteomes" id="UP000772434">
    <property type="component" value="Unassembled WGS sequence"/>
</dbReference>
<dbReference type="SUPFAM" id="SSF56112">
    <property type="entry name" value="Protein kinase-like (PK-like)"/>
    <property type="match status" value="1"/>
</dbReference>
<feature type="region of interest" description="Disordered" evidence="2">
    <location>
        <begin position="48"/>
        <end position="72"/>
    </location>
</feature>
<evidence type="ECO:0000313" key="5">
    <source>
        <dbReference type="Proteomes" id="UP000772434"/>
    </source>
</evidence>
<keyword evidence="4" id="KW-0808">Transferase</keyword>
<dbReference type="CDD" id="cd14016">
    <property type="entry name" value="STKc_CK1"/>
    <property type="match status" value="1"/>
</dbReference>
<gene>
    <name evidence="4" type="ORF">BDP27DRAFT_1404370</name>
</gene>
<reference evidence="4" key="1">
    <citation type="submission" date="2020-11" db="EMBL/GenBank/DDBJ databases">
        <authorList>
            <consortium name="DOE Joint Genome Institute"/>
            <person name="Ahrendt S."/>
            <person name="Riley R."/>
            <person name="Andreopoulos W."/>
            <person name="Labutti K."/>
            <person name="Pangilinan J."/>
            <person name="Ruiz-Duenas F.J."/>
            <person name="Barrasa J.M."/>
            <person name="Sanchez-Garcia M."/>
            <person name="Camarero S."/>
            <person name="Miyauchi S."/>
            <person name="Serrano A."/>
            <person name="Linde D."/>
            <person name="Babiker R."/>
            <person name="Drula E."/>
            <person name="Ayuso-Fernandez I."/>
            <person name="Pacheco R."/>
            <person name="Padilla G."/>
            <person name="Ferreira P."/>
            <person name="Barriuso J."/>
            <person name="Kellner H."/>
            <person name="Castanera R."/>
            <person name="Alfaro M."/>
            <person name="Ramirez L."/>
            <person name="Pisabarro A.G."/>
            <person name="Kuo A."/>
            <person name="Tritt A."/>
            <person name="Lipzen A."/>
            <person name="He G."/>
            <person name="Yan M."/>
            <person name="Ng V."/>
            <person name="Cullen D."/>
            <person name="Martin F."/>
            <person name="Rosso M.-N."/>
            <person name="Henrissat B."/>
            <person name="Hibbett D."/>
            <person name="Martinez A.T."/>
            <person name="Grigoriev I.V."/>
        </authorList>
    </citation>
    <scope>NUCLEOTIDE SEQUENCE</scope>
    <source>
        <strain evidence="4">AH 40177</strain>
    </source>
</reference>
<sequence>MDYKFGGKYLLEQEIANGGCGTVFLGTHHIAGKQVAIKLEPATEARKIVRRSKSQPELKSKSKNQTVDPYPGLSPLTLESQIYKRLMGAPGVPFLLHSGKSGPYNVLVMDLLGPSLEDLSRRCGRRFSLKTTCMLAVQCLDRLEYIHSRGVLHRDVKPANFVMSRTTPSIVNIIDFGLAKRYRQPLNGEHIPYSQHPDALHGVGTSLYASLNTHFGVETGRRDDLESLAYMLIGFVRGGLPWRKVRATVDPPPNWPSKEWNPITQTWNMIRDEKVKAEAVLLSTSKERKQHMHAHAPMSSSNPASLLTALPEEFGVLYRYARTLQFTDLPDYEGLRQLFRGLAEREGFLDSAGEYDGVWDWDAPEGSVPPVPSTPVSVVHGQGRFCEACNKRAAEAAGVGSLGKRKKEWV</sequence>
<organism evidence="4 5">
    <name type="scientific">Rhodocollybia butyracea</name>
    <dbReference type="NCBI Taxonomy" id="206335"/>
    <lineage>
        <taxon>Eukaryota</taxon>
        <taxon>Fungi</taxon>
        <taxon>Dikarya</taxon>
        <taxon>Basidiomycota</taxon>
        <taxon>Agaricomycotina</taxon>
        <taxon>Agaricomycetes</taxon>
        <taxon>Agaricomycetidae</taxon>
        <taxon>Agaricales</taxon>
        <taxon>Marasmiineae</taxon>
        <taxon>Omphalotaceae</taxon>
        <taxon>Rhodocollybia</taxon>
    </lineage>
</organism>
<evidence type="ECO:0000256" key="1">
    <source>
        <dbReference type="ARBA" id="ARBA00012513"/>
    </source>
</evidence>
<dbReference type="PROSITE" id="PS00108">
    <property type="entry name" value="PROTEIN_KINASE_ST"/>
    <property type="match status" value="1"/>
</dbReference>
<dbReference type="PANTHER" id="PTHR11909">
    <property type="entry name" value="CASEIN KINASE-RELATED"/>
    <property type="match status" value="1"/>
</dbReference>